<evidence type="ECO:0000256" key="1">
    <source>
        <dbReference type="SAM" id="MobiDB-lite"/>
    </source>
</evidence>
<reference evidence="2 3" key="1">
    <citation type="submission" date="2020-02" db="EMBL/GenBank/DDBJ databases">
        <title>Acidophilic actinobacteria isolated from forest soil.</title>
        <authorList>
            <person name="Golinska P."/>
        </authorList>
    </citation>
    <scope>NUCLEOTIDE SEQUENCE [LARGE SCALE GENOMIC DNA]</scope>
    <source>
        <strain evidence="2 3">NL8</strain>
    </source>
</reference>
<proteinExistence type="predicted"/>
<feature type="region of interest" description="Disordered" evidence="1">
    <location>
        <begin position="317"/>
        <end position="367"/>
    </location>
</feature>
<evidence type="ECO:0008006" key="4">
    <source>
        <dbReference type="Google" id="ProtNLM"/>
    </source>
</evidence>
<accession>A0ABS5KTY8</accession>
<keyword evidence="3" id="KW-1185">Reference proteome</keyword>
<dbReference type="EMBL" id="JAAFYZ010000073">
    <property type="protein sequence ID" value="MBS2549465.1"/>
    <property type="molecule type" value="Genomic_DNA"/>
</dbReference>
<organism evidence="2 3">
    <name type="scientific">Catenulispora pinistramenti</name>
    <dbReference type="NCBI Taxonomy" id="2705254"/>
    <lineage>
        <taxon>Bacteria</taxon>
        <taxon>Bacillati</taxon>
        <taxon>Actinomycetota</taxon>
        <taxon>Actinomycetes</taxon>
        <taxon>Catenulisporales</taxon>
        <taxon>Catenulisporaceae</taxon>
        <taxon>Catenulispora</taxon>
    </lineage>
</organism>
<name>A0ABS5KTY8_9ACTN</name>
<evidence type="ECO:0000313" key="2">
    <source>
        <dbReference type="EMBL" id="MBS2549465.1"/>
    </source>
</evidence>
<comment type="caution">
    <text evidence="2">The sequence shown here is derived from an EMBL/GenBank/DDBJ whole genome shotgun (WGS) entry which is preliminary data.</text>
</comment>
<dbReference type="Proteomes" id="UP000730482">
    <property type="component" value="Unassembled WGS sequence"/>
</dbReference>
<feature type="compositionally biased region" description="Basic and acidic residues" evidence="1">
    <location>
        <begin position="328"/>
        <end position="367"/>
    </location>
</feature>
<sequence>MGSGRWDYDAYEAAEAYRRANGRSAFDYNDRVLSRTPRNQWRAHPDLEPYGVGVRESRDSAEHPTSLAISVLFDVTGSMGGVPRVLQTKLADLHGLLLRKGYVDHPQILFGAIGDAYSDRVPLQVGQFESDNRMDDQLGDIVLEGGGGGQMRESYELAMYFMAHHTSLDCHEKRGKRGYLFIIGDEMPYPNVNPQQVSRVLGHRLDGPGGAGRPSHPGRPGEWPGGHLGRGGFPTTPIEDVVRDLTRKFDVYYILPEGSSYVGNDEVLGAWRALLGQNVIQLDDLDAVCETIALTIGLAEDRIDLDGGLEDLREVGSGAGRSVQRALGELDTHHGTRRDRRGDPRGDQRGDQRGDRRGSRATHDPDVRFLRAQGVGYTYDSGYDNRPESRW</sequence>
<gene>
    <name evidence="2" type="ORF">KGQ19_21615</name>
</gene>
<protein>
    <recommendedName>
        <fullName evidence="4">VWFA domain-containing protein</fullName>
    </recommendedName>
</protein>
<dbReference type="RefSeq" id="WP_212011044.1">
    <property type="nucleotide sequence ID" value="NZ_JAAFYZ010000073.1"/>
</dbReference>
<evidence type="ECO:0000313" key="3">
    <source>
        <dbReference type="Proteomes" id="UP000730482"/>
    </source>
</evidence>
<feature type="region of interest" description="Disordered" evidence="1">
    <location>
        <begin position="204"/>
        <end position="231"/>
    </location>
</feature>